<dbReference type="SMART" id="SM00487">
    <property type="entry name" value="DEXDc"/>
    <property type="match status" value="1"/>
</dbReference>
<keyword evidence="5" id="KW-0547">Nucleotide-binding</keyword>
<dbReference type="Gene3D" id="3.40.50.300">
    <property type="entry name" value="P-loop containing nucleotide triphosphate hydrolases"/>
    <property type="match status" value="2"/>
</dbReference>
<protein>
    <recommendedName>
        <fullName evidence="10">HD Cas3-type domain-containing protein</fullName>
    </recommendedName>
</protein>
<dbReference type="Proteomes" id="UP000250125">
    <property type="component" value="Chromosome"/>
</dbReference>
<evidence type="ECO:0000313" key="12">
    <source>
        <dbReference type="Proteomes" id="UP000250125"/>
    </source>
</evidence>
<dbReference type="GO" id="GO:0003724">
    <property type="term" value="F:RNA helicase activity"/>
    <property type="evidence" value="ECO:0007669"/>
    <property type="project" value="TreeGrafter"/>
</dbReference>
<dbReference type="InterPro" id="IPR006474">
    <property type="entry name" value="Helicase_Cas3_CRISPR-ass_core"/>
</dbReference>
<comment type="similarity">
    <text evidence="1">In the N-terminal section; belongs to the CRISPR-associated nuclease Cas3-HD family.</text>
</comment>
<evidence type="ECO:0000313" key="11">
    <source>
        <dbReference type="EMBL" id="ASJ08828.1"/>
    </source>
</evidence>
<dbReference type="GO" id="GO:0005524">
    <property type="term" value="F:ATP binding"/>
    <property type="evidence" value="ECO:0007669"/>
    <property type="project" value="UniProtKB-KW"/>
</dbReference>
<evidence type="ECO:0000256" key="8">
    <source>
        <dbReference type="ARBA" id="ARBA00022840"/>
    </source>
</evidence>
<keyword evidence="6" id="KW-0378">Hydrolase</keyword>
<dbReference type="Pfam" id="PF22590">
    <property type="entry name" value="Cas3-like_C_2"/>
    <property type="match status" value="1"/>
</dbReference>
<dbReference type="InterPro" id="IPR014001">
    <property type="entry name" value="Helicase_ATP-bd"/>
</dbReference>
<dbReference type="GeneID" id="33317805"/>
<dbReference type="Gene3D" id="1.10.3210.30">
    <property type="match status" value="1"/>
</dbReference>
<dbReference type="InterPro" id="IPR006483">
    <property type="entry name" value="CRISPR-assoc_Cas3_HD"/>
</dbReference>
<keyword evidence="12" id="KW-1185">Reference proteome</keyword>
<keyword evidence="9" id="KW-0051">Antiviral defense</keyword>
<dbReference type="InterPro" id="IPR011545">
    <property type="entry name" value="DEAD/DEAH_box_helicase_dom"/>
</dbReference>
<dbReference type="GO" id="GO:0051607">
    <property type="term" value="P:defense response to virus"/>
    <property type="evidence" value="ECO:0007669"/>
    <property type="project" value="UniProtKB-KW"/>
</dbReference>
<dbReference type="EMBL" id="CP015103">
    <property type="protein sequence ID" value="ASJ08828.1"/>
    <property type="molecule type" value="Genomic_DNA"/>
</dbReference>
<keyword evidence="4" id="KW-0479">Metal-binding</keyword>
<keyword evidence="7" id="KW-0347">Helicase</keyword>
<dbReference type="PANTHER" id="PTHR47963:SF9">
    <property type="entry name" value="CRISPR-ASSOCIATED ENDONUCLEASE_HELICASE CAS3"/>
    <property type="match status" value="1"/>
</dbReference>
<accession>A0A2Z2MM02</accession>
<dbReference type="GO" id="GO:0003723">
    <property type="term" value="F:RNA binding"/>
    <property type="evidence" value="ECO:0007669"/>
    <property type="project" value="TreeGrafter"/>
</dbReference>
<dbReference type="GO" id="GO:0016787">
    <property type="term" value="F:hydrolase activity"/>
    <property type="evidence" value="ECO:0007669"/>
    <property type="project" value="UniProtKB-KW"/>
</dbReference>
<evidence type="ECO:0000256" key="7">
    <source>
        <dbReference type="ARBA" id="ARBA00022806"/>
    </source>
</evidence>
<dbReference type="GO" id="GO:0004518">
    <property type="term" value="F:nuclease activity"/>
    <property type="evidence" value="ECO:0007669"/>
    <property type="project" value="UniProtKB-KW"/>
</dbReference>
<comment type="similarity">
    <text evidence="2">In the central section; belongs to the CRISPR-associated helicase Cas3 family.</text>
</comment>
<name>A0A2Z2MM02_9EURY</name>
<sequence>MAQQRLDKFMSEGIGSKLLKSIRAKSVRGEITERDALLISHVIKALNRSIELYDFLESLGDSISYEPLRNPPERKAMFKDLAKAIIIHDLGKVSLDFQRRLYRDERLPQELLEFLKESNGIKTYGHHEVFSILWSIDLLGNSEEDSKIRTAVLLHHYNEFFSGDKDITEILETYHEDVERYLRFFVSQRGTIQKFLRAYLGTIQREFTGKKNGEFIIEAVKELKSEMDFSRVIRFKEKVGAFGEDLSEEVSLYNPEKSDVDFLLFLGMLRRCDYSSSGDFDIEKVRDIHIIFGNIEHTISRRIKEKAKGSFKGLWQGELLKKHDLDYLAVIAPTGSGKTELAVLWAKNKGKLIYTLPLRVALNDLYRRLSREYFNDRHVGLLHSTAFMEYINGAGKEVDVEKKVNSAGLLAMPVMLSTPDQVFLTGLNYYGSDKVISVYPESAIVVDEVQAYTPEMVAVFLKTLKLIKNAGGKILIITATLPPHIKWYISGFSKDEANKLGVNPEEFPAPVFNFKVVDVAEEFEERKDDVKNLTRKRHKIEVIDKPLFEYSQDEETNKYGPVFTGKECVLEKITEKFEPNGLRTVIMVVNNVKKAIKAYDELKKALGDKWTVELLHSRLPEKRKQETIRVIKRLLEEHKKYRDAIKKGNIPETEPNPVLLVTTQVVEASVDADFDAMITEISPIDSQVQRWGRIYRNRDEDYDLDSPNIIIFVGKKDSENWRYSIDQGTIRVYGQGIGRKILGRTIEVLKSLERNPKPLDYKAERDAIYGVYSGEILREYITQVKELLDKLDYFTLEKKSEAQRVFRQLGGMYFVVPTLMSEEFGGDEIVKRFRKLLSEDKNSKLTWEEIIREVYQIDGELGRKELNNKKWELKKILQEYSVNVPIWFVLEDPILQAALYRTFKGYPVVLSWDKKKAEDLWKYGVDEVVKRDLDEVDIW</sequence>
<evidence type="ECO:0000256" key="1">
    <source>
        <dbReference type="ARBA" id="ARBA00006847"/>
    </source>
</evidence>
<dbReference type="OrthoDB" id="43851at2157"/>
<evidence type="ECO:0000259" key="10">
    <source>
        <dbReference type="PROSITE" id="PS51643"/>
    </source>
</evidence>
<evidence type="ECO:0000256" key="3">
    <source>
        <dbReference type="ARBA" id="ARBA00022722"/>
    </source>
</evidence>
<evidence type="ECO:0000256" key="5">
    <source>
        <dbReference type="ARBA" id="ARBA00022741"/>
    </source>
</evidence>
<reference evidence="11 12" key="1">
    <citation type="submission" date="2016-04" db="EMBL/GenBank/DDBJ databases">
        <title>Complete genome sequence of Thermococcus siculi type strain RG-20.</title>
        <authorList>
            <person name="Oger P.M."/>
        </authorList>
    </citation>
    <scope>NUCLEOTIDE SEQUENCE [LARGE SCALE GENOMIC DNA]</scope>
    <source>
        <strain evidence="11 12">RG-20</strain>
    </source>
</reference>
<dbReference type="GO" id="GO:0140097">
    <property type="term" value="F:catalytic activity, acting on DNA"/>
    <property type="evidence" value="ECO:0007669"/>
    <property type="project" value="UniProtKB-ARBA"/>
</dbReference>
<dbReference type="PROSITE" id="PS51643">
    <property type="entry name" value="HD_CAS3"/>
    <property type="match status" value="1"/>
</dbReference>
<dbReference type="NCBIfam" id="TIGR01587">
    <property type="entry name" value="cas3_core"/>
    <property type="match status" value="1"/>
</dbReference>
<feature type="domain" description="HD Cas3-type" evidence="10">
    <location>
        <begin position="61"/>
        <end position="275"/>
    </location>
</feature>
<evidence type="ECO:0000256" key="6">
    <source>
        <dbReference type="ARBA" id="ARBA00022801"/>
    </source>
</evidence>
<keyword evidence="8" id="KW-0067">ATP-binding</keyword>
<dbReference type="InterPro" id="IPR038257">
    <property type="entry name" value="CRISPR-assoc_Cas3_HD_sf"/>
</dbReference>
<dbReference type="Pfam" id="PF00270">
    <property type="entry name" value="DEAD"/>
    <property type="match status" value="1"/>
</dbReference>
<dbReference type="InterPro" id="IPR027417">
    <property type="entry name" value="P-loop_NTPase"/>
</dbReference>
<proteinExistence type="inferred from homology"/>
<dbReference type="RefSeq" id="WP_088856064.1">
    <property type="nucleotide sequence ID" value="NZ_CP015103.1"/>
</dbReference>
<dbReference type="InterPro" id="IPR054712">
    <property type="entry name" value="Cas3-like_dom"/>
</dbReference>
<dbReference type="AlphaFoldDB" id="A0A2Z2MM02"/>
<evidence type="ECO:0000256" key="4">
    <source>
        <dbReference type="ARBA" id="ARBA00022723"/>
    </source>
</evidence>
<evidence type="ECO:0000256" key="2">
    <source>
        <dbReference type="ARBA" id="ARBA00009046"/>
    </source>
</evidence>
<dbReference type="SUPFAM" id="SSF52540">
    <property type="entry name" value="P-loop containing nucleoside triphosphate hydrolases"/>
    <property type="match status" value="1"/>
</dbReference>
<evidence type="ECO:0000256" key="9">
    <source>
        <dbReference type="ARBA" id="ARBA00023118"/>
    </source>
</evidence>
<dbReference type="InterPro" id="IPR050547">
    <property type="entry name" value="DEAD_box_RNA_helicases"/>
</dbReference>
<dbReference type="KEGG" id="tsl:A3L11_06165"/>
<dbReference type="PANTHER" id="PTHR47963">
    <property type="entry name" value="DEAD-BOX ATP-DEPENDENT RNA HELICASE 47, MITOCHONDRIAL"/>
    <property type="match status" value="1"/>
</dbReference>
<organism evidence="11 12">
    <name type="scientific">Thermococcus siculi</name>
    <dbReference type="NCBI Taxonomy" id="72803"/>
    <lineage>
        <taxon>Archaea</taxon>
        <taxon>Methanobacteriati</taxon>
        <taxon>Methanobacteriota</taxon>
        <taxon>Thermococci</taxon>
        <taxon>Thermococcales</taxon>
        <taxon>Thermococcaceae</taxon>
        <taxon>Thermococcus</taxon>
    </lineage>
</organism>
<dbReference type="GO" id="GO:0046872">
    <property type="term" value="F:metal ion binding"/>
    <property type="evidence" value="ECO:0007669"/>
    <property type="project" value="UniProtKB-KW"/>
</dbReference>
<keyword evidence="3" id="KW-0540">Nuclease</keyword>
<gene>
    <name evidence="11" type="ORF">A3L11_06165</name>
</gene>